<dbReference type="Proteomes" id="UP001595621">
    <property type="component" value="Unassembled WGS sequence"/>
</dbReference>
<dbReference type="EMBL" id="JBHRTD010000016">
    <property type="protein sequence ID" value="MFC3139244.1"/>
    <property type="molecule type" value="Genomic_DNA"/>
</dbReference>
<keyword evidence="3" id="KW-1185">Reference proteome</keyword>
<evidence type="ECO:0000313" key="3">
    <source>
        <dbReference type="Proteomes" id="UP001595621"/>
    </source>
</evidence>
<gene>
    <name evidence="2" type="ORF">ACFOE0_13740</name>
</gene>
<dbReference type="PROSITE" id="PS00018">
    <property type="entry name" value="EF_HAND_1"/>
    <property type="match status" value="1"/>
</dbReference>
<proteinExistence type="predicted"/>
<dbReference type="InterPro" id="IPR018247">
    <property type="entry name" value="EF_Hand_1_Ca_BS"/>
</dbReference>
<accession>A0ABV7GCK0</accession>
<reference evidence="3" key="1">
    <citation type="journal article" date="2019" name="Int. J. Syst. Evol. Microbiol.">
        <title>The Global Catalogue of Microorganisms (GCM) 10K type strain sequencing project: providing services to taxonomists for standard genome sequencing and annotation.</title>
        <authorList>
            <consortium name="The Broad Institute Genomics Platform"/>
            <consortium name="The Broad Institute Genome Sequencing Center for Infectious Disease"/>
            <person name="Wu L."/>
            <person name="Ma J."/>
        </authorList>
    </citation>
    <scope>NUCLEOTIDE SEQUENCE [LARGE SCALE GENOMIC DNA]</scope>
    <source>
        <strain evidence="3">KCTC 52277</strain>
    </source>
</reference>
<evidence type="ECO:0000313" key="2">
    <source>
        <dbReference type="EMBL" id="MFC3139244.1"/>
    </source>
</evidence>
<dbReference type="InterPro" id="IPR035986">
    <property type="entry name" value="PKD_dom_sf"/>
</dbReference>
<dbReference type="SUPFAM" id="SSF49299">
    <property type="entry name" value="PKD domain"/>
    <property type="match status" value="1"/>
</dbReference>
<dbReference type="Gene3D" id="2.60.40.3010">
    <property type="match status" value="1"/>
</dbReference>
<evidence type="ECO:0000256" key="1">
    <source>
        <dbReference type="SAM" id="SignalP"/>
    </source>
</evidence>
<dbReference type="Pfam" id="PF22352">
    <property type="entry name" value="K319L-like_PKD"/>
    <property type="match status" value="1"/>
</dbReference>
<dbReference type="PROSITE" id="PS51257">
    <property type="entry name" value="PROKAR_LIPOPROTEIN"/>
    <property type="match status" value="1"/>
</dbReference>
<feature type="chain" id="PRO_5045180024" evidence="1">
    <location>
        <begin position="22"/>
        <end position="799"/>
    </location>
</feature>
<feature type="signal peptide" evidence="1">
    <location>
        <begin position="1"/>
        <end position="21"/>
    </location>
</feature>
<protein>
    <submittedName>
        <fullName evidence="2">Cadherin-like domain-containing protein</fullName>
    </submittedName>
</protein>
<name>A0ABV7GCK0_9GAMM</name>
<organism evidence="2 3">
    <name type="scientific">Shewanella submarina</name>
    <dbReference type="NCBI Taxonomy" id="2016376"/>
    <lineage>
        <taxon>Bacteria</taxon>
        <taxon>Pseudomonadati</taxon>
        <taxon>Pseudomonadota</taxon>
        <taxon>Gammaproteobacteria</taxon>
        <taxon>Alteromonadales</taxon>
        <taxon>Shewanellaceae</taxon>
        <taxon>Shewanella</taxon>
    </lineage>
</organism>
<dbReference type="RefSeq" id="WP_248937783.1">
    <property type="nucleotide sequence ID" value="NZ_JAKILF010000014.1"/>
</dbReference>
<keyword evidence="1" id="KW-0732">Signal</keyword>
<sequence length="799" mass="87428">MKNNKKVALLAILTLFLSACGGDGDTTEPAPTPEPVNTAPFVTLSDITVQEKSPATITAEVTDSDGSIASYSWVKKSGPDVVTQGNVTGTLSFTAPEVSEDQIIVFTLTVTDDKGASTSADVNVTVKANILALTLQGKVTDATVMDAKVSVEIAHQSIDVVTDTNGNYSADINIDDSFADELVKVTAVGLEADSKMKLVSLLGDFESLQELAGDDSLLSSEEIVGVNVTNVSTAIYALMKQANGGEDICSKDKYIEISKQYDGRLILPIATAIKLVLSYSSEYPEIGLPGGVADVLELANDQNQVSIYLEMVQKDYPDIYMDAESAVIGNPDSIILNPDASSISGRYFFPHREDEASQDRIIFSSDGTGKFFSPEASSLFTWTVEEGNTIISFPSGGALISTSLEYNAEARDLVNVEMYRLSSTIKWIDVEDYAAKFLIKHELLKRYPDTDLPFVVSTTNYESVSTIKGDGLQPVVDLLESGGSYSIPVPGRVFAIENPYEGSFEESIQRSIKLQVGENSSATLLSKQYSGDGSFQPISIPATYSLEDNGSLKIKSNESAEIDLDLVAISSDPIVVSTLQSDSSSGGGYLLEQEEVEWDEDNLPGIYDLGWNFFEPLQRFWVEIYDDGRALTVSTLDRNRDGILSVDEFTLMPGLWRQGASGEVAIRRYRNTNGFCESPQWEATLEDECRLYNERVWDLYSVIGQQYYVFQSHEFYLDWIDRDSFPVDYTGDHALWLVNDANRRWAKLASRPAALPSELLGQNGITLFETNVLPDSANGRGANDSIDIDSFSIDKVDLR</sequence>
<comment type="caution">
    <text evidence="2">The sequence shown here is derived from an EMBL/GenBank/DDBJ whole genome shotgun (WGS) entry which is preliminary data.</text>
</comment>